<feature type="transmembrane region" description="Helical" evidence="7">
    <location>
        <begin position="179"/>
        <end position="199"/>
    </location>
</feature>
<keyword evidence="10" id="KW-1185">Reference proteome</keyword>
<feature type="transmembrane region" description="Helical" evidence="7">
    <location>
        <begin position="98"/>
        <end position="118"/>
    </location>
</feature>
<dbReference type="Proteomes" id="UP000659344">
    <property type="component" value="Unassembled WGS sequence"/>
</dbReference>
<evidence type="ECO:0000259" key="8">
    <source>
        <dbReference type="PROSITE" id="PS50928"/>
    </source>
</evidence>
<comment type="subcellular location">
    <subcellularLocation>
        <location evidence="1 7">Cell membrane</location>
        <topology evidence="1 7">Multi-pass membrane protein</topology>
    </subcellularLocation>
</comment>
<proteinExistence type="inferred from homology"/>
<dbReference type="InterPro" id="IPR035906">
    <property type="entry name" value="MetI-like_sf"/>
</dbReference>
<reference evidence="10" key="1">
    <citation type="journal article" date="2019" name="Int. J. Syst. Evol. Microbiol.">
        <title>The Global Catalogue of Microorganisms (GCM) 10K type strain sequencing project: providing services to taxonomists for standard genome sequencing and annotation.</title>
        <authorList>
            <consortium name="The Broad Institute Genomics Platform"/>
            <consortium name="The Broad Institute Genome Sequencing Center for Infectious Disease"/>
            <person name="Wu L."/>
            <person name="Ma J."/>
        </authorList>
    </citation>
    <scope>NUCLEOTIDE SEQUENCE [LARGE SCALE GENOMIC DNA]</scope>
    <source>
        <strain evidence="10">CGMCC 1.12769</strain>
    </source>
</reference>
<organism evidence="9 10">
    <name type="scientific">Paenibacillus segetis</name>
    <dbReference type="NCBI Taxonomy" id="1325360"/>
    <lineage>
        <taxon>Bacteria</taxon>
        <taxon>Bacillati</taxon>
        <taxon>Bacillota</taxon>
        <taxon>Bacilli</taxon>
        <taxon>Bacillales</taxon>
        <taxon>Paenibacillaceae</taxon>
        <taxon>Paenibacillus</taxon>
    </lineage>
</organism>
<keyword evidence="4 7" id="KW-0812">Transmembrane</keyword>
<keyword evidence="5 7" id="KW-1133">Transmembrane helix</keyword>
<feature type="domain" description="ABC transmembrane type-1" evidence="8">
    <location>
        <begin position="92"/>
        <end position="306"/>
    </location>
</feature>
<evidence type="ECO:0000256" key="7">
    <source>
        <dbReference type="RuleBase" id="RU363032"/>
    </source>
</evidence>
<dbReference type="PANTHER" id="PTHR30193">
    <property type="entry name" value="ABC TRANSPORTER PERMEASE PROTEIN"/>
    <property type="match status" value="1"/>
</dbReference>
<comment type="similarity">
    <text evidence="7">Belongs to the binding-protein-dependent transport system permease family.</text>
</comment>
<dbReference type="RefSeq" id="WP_188540426.1">
    <property type="nucleotide sequence ID" value="NZ_BMFT01000001.1"/>
</dbReference>
<accession>A0ABQ1YLP1</accession>
<dbReference type="PANTHER" id="PTHR30193:SF37">
    <property type="entry name" value="INNER MEMBRANE ABC TRANSPORTER PERMEASE PROTEIN YCJO"/>
    <property type="match status" value="1"/>
</dbReference>
<evidence type="ECO:0000313" key="9">
    <source>
        <dbReference type="EMBL" id="GGH29084.1"/>
    </source>
</evidence>
<gene>
    <name evidence="9" type="ORF">GCM10008013_31470</name>
</gene>
<keyword evidence="2 7" id="KW-0813">Transport</keyword>
<evidence type="ECO:0000256" key="4">
    <source>
        <dbReference type="ARBA" id="ARBA00022692"/>
    </source>
</evidence>
<dbReference type="InterPro" id="IPR000515">
    <property type="entry name" value="MetI-like"/>
</dbReference>
<protein>
    <submittedName>
        <fullName evidence="9">ABC transporter permease</fullName>
    </submittedName>
</protein>
<evidence type="ECO:0000256" key="2">
    <source>
        <dbReference type="ARBA" id="ARBA00022448"/>
    </source>
</evidence>
<dbReference type="Gene3D" id="1.10.3720.10">
    <property type="entry name" value="MetI-like"/>
    <property type="match status" value="1"/>
</dbReference>
<name>A0ABQ1YLP1_9BACL</name>
<sequence>MEAQTELRRNNNAAVNKNKTRMQKKIFIFCFLLPAVVMFLFIYAYPLVTIFLTSFSKWDFKNLQSPQFLGWSHVFDNFTKLFTTDYYFKTALLNSLKWVALALVVQVPFSILVALVLSKKPRGWVFARNAFLIPNIISTAAIGLIFVNLYDPSLGFVTEIIKVFNPEANLNILANQGTAFWGVTFAFILFGGTNCILLMSQIASISPDLYEAAKIDGANGIQTERYITLPLLRPMIGTVAILATNYSLLLFNEIQLLTKGGPDDATFSLSYYIFQTAMGSSKLNFALANTAGVIQFILGVVLVVLITRVFKTNESY</sequence>
<comment type="caution">
    <text evidence="9">The sequence shown here is derived from an EMBL/GenBank/DDBJ whole genome shotgun (WGS) entry which is preliminary data.</text>
</comment>
<evidence type="ECO:0000256" key="3">
    <source>
        <dbReference type="ARBA" id="ARBA00022475"/>
    </source>
</evidence>
<feature type="transmembrane region" description="Helical" evidence="7">
    <location>
        <begin position="286"/>
        <end position="310"/>
    </location>
</feature>
<dbReference type="CDD" id="cd06261">
    <property type="entry name" value="TM_PBP2"/>
    <property type="match status" value="1"/>
</dbReference>
<feature type="transmembrane region" description="Helical" evidence="7">
    <location>
        <begin position="26"/>
        <end position="52"/>
    </location>
</feature>
<keyword evidence="3" id="KW-1003">Cell membrane</keyword>
<keyword evidence="6 7" id="KW-0472">Membrane</keyword>
<evidence type="ECO:0000313" key="10">
    <source>
        <dbReference type="Proteomes" id="UP000659344"/>
    </source>
</evidence>
<evidence type="ECO:0000256" key="6">
    <source>
        <dbReference type="ARBA" id="ARBA00023136"/>
    </source>
</evidence>
<dbReference type="Pfam" id="PF00528">
    <property type="entry name" value="BPD_transp_1"/>
    <property type="match status" value="1"/>
</dbReference>
<evidence type="ECO:0000256" key="5">
    <source>
        <dbReference type="ARBA" id="ARBA00022989"/>
    </source>
</evidence>
<feature type="transmembrane region" description="Helical" evidence="7">
    <location>
        <begin position="231"/>
        <end position="251"/>
    </location>
</feature>
<evidence type="ECO:0000256" key="1">
    <source>
        <dbReference type="ARBA" id="ARBA00004651"/>
    </source>
</evidence>
<feature type="transmembrane region" description="Helical" evidence="7">
    <location>
        <begin position="130"/>
        <end position="150"/>
    </location>
</feature>
<dbReference type="InterPro" id="IPR051393">
    <property type="entry name" value="ABC_transporter_permease"/>
</dbReference>
<dbReference type="PROSITE" id="PS50928">
    <property type="entry name" value="ABC_TM1"/>
    <property type="match status" value="1"/>
</dbReference>
<dbReference type="SUPFAM" id="SSF161098">
    <property type="entry name" value="MetI-like"/>
    <property type="match status" value="1"/>
</dbReference>
<dbReference type="EMBL" id="BMFT01000001">
    <property type="protein sequence ID" value="GGH29084.1"/>
    <property type="molecule type" value="Genomic_DNA"/>
</dbReference>